<dbReference type="AlphaFoldDB" id="A0A1G2QJB8"/>
<sequence>MYVAKDYHDIIRHMTLRIQKSKHKEPWTIEELSAGLEKFFSDNGHYPTAPEVDRYQYLPSARSIERRFGGMIQLRQTLKLGGQIDFRSGQHSADRAHLISERGHSTEKIVYDFLVERFGKEFVHREYFFVDDKRTRADFFVYDKNGGFCVDVFYPGSKRNLQGCLNSKLDKYASEYMRQYPVIFLQMNKEITQGILDILVKNKRKILGNGQHLMAWESFTKFCHGRKRLSLGK</sequence>
<evidence type="ECO:0000313" key="2">
    <source>
        <dbReference type="Proteomes" id="UP000178481"/>
    </source>
</evidence>
<accession>A0A1G2QJB8</accession>
<proteinExistence type="predicted"/>
<reference evidence="1 2" key="1">
    <citation type="journal article" date="2016" name="Nat. Commun.">
        <title>Thousands of microbial genomes shed light on interconnected biogeochemical processes in an aquifer system.</title>
        <authorList>
            <person name="Anantharaman K."/>
            <person name="Brown C.T."/>
            <person name="Hug L.A."/>
            <person name="Sharon I."/>
            <person name="Castelle C.J."/>
            <person name="Probst A.J."/>
            <person name="Thomas B.C."/>
            <person name="Singh A."/>
            <person name="Wilkins M.J."/>
            <person name="Karaoz U."/>
            <person name="Brodie E.L."/>
            <person name="Williams K.H."/>
            <person name="Hubbard S.S."/>
            <person name="Banfield J.F."/>
        </authorList>
    </citation>
    <scope>NUCLEOTIDE SEQUENCE [LARGE SCALE GENOMIC DNA]</scope>
</reference>
<gene>
    <name evidence="1" type="ORF">A2607_00075</name>
</gene>
<dbReference type="Proteomes" id="UP000178481">
    <property type="component" value="Unassembled WGS sequence"/>
</dbReference>
<organism evidence="1 2">
    <name type="scientific">Candidatus Vogelbacteria bacterium RIFOXYD1_FULL_42_15</name>
    <dbReference type="NCBI Taxonomy" id="1802437"/>
    <lineage>
        <taxon>Bacteria</taxon>
        <taxon>Candidatus Vogeliibacteriota</taxon>
    </lineage>
</organism>
<evidence type="ECO:0000313" key="1">
    <source>
        <dbReference type="EMBL" id="OHA60051.1"/>
    </source>
</evidence>
<comment type="caution">
    <text evidence="1">The sequence shown here is derived from an EMBL/GenBank/DDBJ whole genome shotgun (WGS) entry which is preliminary data.</text>
</comment>
<name>A0A1G2QJB8_9BACT</name>
<dbReference type="EMBL" id="MHTI01000011">
    <property type="protein sequence ID" value="OHA60051.1"/>
    <property type="molecule type" value="Genomic_DNA"/>
</dbReference>
<protein>
    <submittedName>
        <fullName evidence="1">Uncharacterized protein</fullName>
    </submittedName>
</protein>